<evidence type="ECO:0000256" key="2">
    <source>
        <dbReference type="ARBA" id="ARBA00005179"/>
    </source>
</evidence>
<accession>A0ABP9UXI4</accession>
<evidence type="ECO:0000256" key="7">
    <source>
        <dbReference type="SAM" id="Phobius"/>
    </source>
</evidence>
<name>A0ABP9UXI4_9BACT</name>
<sequence>MIVIITLLALLILQVVGCKLVWDSLGWKTPRGFDWLLVLLCYGTIHLLTLGDAAFLRMVLLCSVLLGGMKWMVYAEWRRSGGKVLSWSRWLCFGFLWFGMDPNSWTSKRRDIRWKHDLLWGLGCLLVGVVAVWMMAVYQVDALVPLFIAMSVGFHYGALRLLTTFWKFAGIPVKPLFRNPLAMRGFNDFWSRRWNLAYSHMMARVVKRPLVPVLGEKWALFAVFAVSGLLHELAITVPVGAGYGLPTLFFLIHGMAACLERKNSGAMALLCGVLLIAGLPLLFPGEFVREVIWPSRDVFLKFPNDTM</sequence>
<feature type="domain" description="Wax synthase" evidence="8">
    <location>
        <begin position="174"/>
        <end position="251"/>
    </location>
</feature>
<dbReference type="EMBL" id="BAABRL010000003">
    <property type="protein sequence ID" value="GAA5495072.1"/>
    <property type="molecule type" value="Genomic_DNA"/>
</dbReference>
<feature type="transmembrane region" description="Helical" evidence="7">
    <location>
        <begin position="142"/>
        <end position="162"/>
    </location>
</feature>
<gene>
    <name evidence="9" type="ORF">Rhal01_01242</name>
</gene>
<comment type="caution">
    <text evidence="9">The sequence shown here is derived from an EMBL/GenBank/DDBJ whole genome shotgun (WGS) entry which is preliminary data.</text>
</comment>
<feature type="transmembrane region" description="Helical" evidence="7">
    <location>
        <begin position="218"/>
        <end position="235"/>
    </location>
</feature>
<evidence type="ECO:0000256" key="5">
    <source>
        <dbReference type="ARBA" id="ARBA00022989"/>
    </source>
</evidence>
<keyword evidence="4 7" id="KW-0812">Transmembrane</keyword>
<feature type="transmembrane region" description="Helical" evidence="7">
    <location>
        <begin position="58"/>
        <end position="75"/>
    </location>
</feature>
<evidence type="ECO:0000259" key="8">
    <source>
        <dbReference type="Pfam" id="PF13813"/>
    </source>
</evidence>
<keyword evidence="5 7" id="KW-1133">Transmembrane helix</keyword>
<evidence type="ECO:0000313" key="10">
    <source>
        <dbReference type="Proteomes" id="UP001424741"/>
    </source>
</evidence>
<evidence type="ECO:0000256" key="1">
    <source>
        <dbReference type="ARBA" id="ARBA00004141"/>
    </source>
</evidence>
<feature type="transmembrane region" description="Helical" evidence="7">
    <location>
        <begin position="118"/>
        <end position="136"/>
    </location>
</feature>
<evidence type="ECO:0000256" key="6">
    <source>
        <dbReference type="ARBA" id="ARBA00023136"/>
    </source>
</evidence>
<dbReference type="Pfam" id="PF13813">
    <property type="entry name" value="MBOAT_2"/>
    <property type="match status" value="1"/>
</dbReference>
<dbReference type="Proteomes" id="UP001424741">
    <property type="component" value="Unassembled WGS sequence"/>
</dbReference>
<dbReference type="InterPro" id="IPR044851">
    <property type="entry name" value="Wax_synthase"/>
</dbReference>
<feature type="transmembrane region" description="Helical" evidence="7">
    <location>
        <begin position="241"/>
        <end position="259"/>
    </location>
</feature>
<reference evidence="9 10" key="1">
    <citation type="submission" date="2024-02" db="EMBL/GenBank/DDBJ databases">
        <title>Rubritalea halochordaticola NBRC 107102.</title>
        <authorList>
            <person name="Ichikawa N."/>
            <person name="Katano-Makiyama Y."/>
            <person name="Hidaka K."/>
        </authorList>
    </citation>
    <scope>NUCLEOTIDE SEQUENCE [LARGE SCALE GENOMIC DNA]</scope>
    <source>
        <strain evidence="9 10">NBRC 107102</strain>
    </source>
</reference>
<comment type="subcellular location">
    <subcellularLocation>
        <location evidence="1">Membrane</location>
        <topology evidence="1">Multi-pass membrane protein</topology>
    </subcellularLocation>
</comment>
<organism evidence="9 10">
    <name type="scientific">Rubritalea halochordaticola</name>
    <dbReference type="NCBI Taxonomy" id="714537"/>
    <lineage>
        <taxon>Bacteria</taxon>
        <taxon>Pseudomonadati</taxon>
        <taxon>Verrucomicrobiota</taxon>
        <taxon>Verrucomicrobiia</taxon>
        <taxon>Verrucomicrobiales</taxon>
        <taxon>Rubritaleaceae</taxon>
        <taxon>Rubritalea</taxon>
    </lineage>
</organism>
<evidence type="ECO:0000256" key="4">
    <source>
        <dbReference type="ARBA" id="ARBA00022692"/>
    </source>
</evidence>
<evidence type="ECO:0000256" key="3">
    <source>
        <dbReference type="ARBA" id="ARBA00022679"/>
    </source>
</evidence>
<dbReference type="RefSeq" id="WP_346187919.1">
    <property type="nucleotide sequence ID" value="NZ_BAABRL010000003.1"/>
</dbReference>
<protein>
    <recommendedName>
        <fullName evidence="8">Wax synthase domain-containing protein</fullName>
    </recommendedName>
</protein>
<evidence type="ECO:0000313" key="9">
    <source>
        <dbReference type="EMBL" id="GAA5495072.1"/>
    </source>
</evidence>
<dbReference type="InterPro" id="IPR032805">
    <property type="entry name" value="Wax_synthase_dom"/>
</dbReference>
<feature type="transmembrane region" description="Helical" evidence="7">
    <location>
        <begin position="266"/>
        <end position="283"/>
    </location>
</feature>
<keyword evidence="10" id="KW-1185">Reference proteome</keyword>
<keyword evidence="6 7" id="KW-0472">Membrane</keyword>
<dbReference type="PANTHER" id="PTHR31595:SF57">
    <property type="entry name" value="OS04G0481900 PROTEIN"/>
    <property type="match status" value="1"/>
</dbReference>
<dbReference type="PANTHER" id="PTHR31595">
    <property type="entry name" value="LONG-CHAIN-ALCOHOL O-FATTY-ACYLTRANSFERASE 3-RELATED"/>
    <property type="match status" value="1"/>
</dbReference>
<proteinExistence type="predicted"/>
<keyword evidence="3" id="KW-0808">Transferase</keyword>
<comment type="pathway">
    <text evidence="2">Secondary metabolite biosynthesis.</text>
</comment>